<evidence type="ECO:0000313" key="2">
    <source>
        <dbReference type="EnsemblMetazoa" id="GAUT000783-PA"/>
    </source>
</evidence>
<feature type="region of interest" description="Disordered" evidence="1">
    <location>
        <begin position="195"/>
        <end position="226"/>
    </location>
</feature>
<proteinExistence type="predicted"/>
<dbReference type="Proteomes" id="UP000078200">
    <property type="component" value="Unassembled WGS sequence"/>
</dbReference>
<keyword evidence="3" id="KW-1185">Reference proteome</keyword>
<accession>A0A1A9UDD8</accession>
<organism evidence="2 3">
    <name type="scientific">Glossina austeni</name>
    <name type="common">Savannah tsetse fly</name>
    <dbReference type="NCBI Taxonomy" id="7395"/>
    <lineage>
        <taxon>Eukaryota</taxon>
        <taxon>Metazoa</taxon>
        <taxon>Ecdysozoa</taxon>
        <taxon>Arthropoda</taxon>
        <taxon>Hexapoda</taxon>
        <taxon>Insecta</taxon>
        <taxon>Pterygota</taxon>
        <taxon>Neoptera</taxon>
        <taxon>Endopterygota</taxon>
        <taxon>Diptera</taxon>
        <taxon>Brachycera</taxon>
        <taxon>Muscomorpha</taxon>
        <taxon>Hippoboscoidea</taxon>
        <taxon>Glossinidae</taxon>
        <taxon>Glossina</taxon>
    </lineage>
</organism>
<feature type="compositionally biased region" description="Polar residues" evidence="1">
    <location>
        <begin position="200"/>
        <end position="210"/>
    </location>
</feature>
<name>A0A1A9UDD8_GLOAU</name>
<dbReference type="VEuPathDB" id="VectorBase:GAUT000783"/>
<protein>
    <submittedName>
        <fullName evidence="2">Uncharacterized protein</fullName>
    </submittedName>
</protein>
<reference evidence="2" key="1">
    <citation type="submission" date="2020-05" db="UniProtKB">
        <authorList>
            <consortium name="EnsemblMetazoa"/>
        </authorList>
    </citation>
    <scope>IDENTIFICATION</scope>
    <source>
        <strain evidence="2">TTRI</strain>
    </source>
</reference>
<evidence type="ECO:0000256" key="1">
    <source>
        <dbReference type="SAM" id="MobiDB-lite"/>
    </source>
</evidence>
<dbReference type="EnsemblMetazoa" id="GAUT000783-RA">
    <property type="protein sequence ID" value="GAUT000783-PA"/>
    <property type="gene ID" value="GAUT000783"/>
</dbReference>
<evidence type="ECO:0000313" key="3">
    <source>
        <dbReference type="Proteomes" id="UP000078200"/>
    </source>
</evidence>
<sequence>MLSKHRSLFHKCQQAVETIVDVALIDDMKWFFKGVVKFAETLEYLLPSVVESKTNNQTFAETTRSTLLLGLRHLLVGIREISITFVQNFKTEHIKQLQQLKHAAELVRSTLNSIRLWFSHLRILMTHLFRLYNHYMPEVLLGKCISHYLRTTYPYNYFYEYPVLLLVDMYTSIIPQENVEPKISQLIGNAANNDNKEQNEITYDSDTGKQSYLDDSPDGTNEKKSNTESLFNLSTVIDDDKNLIIERAADKHSLKICLKLYTVETLSRTLKNYFLH</sequence>
<dbReference type="AlphaFoldDB" id="A0A1A9UDD8"/>